<name>A0A074L335_9BACT</name>
<dbReference type="GO" id="GO:0016301">
    <property type="term" value="F:kinase activity"/>
    <property type="evidence" value="ECO:0007669"/>
    <property type="project" value="UniProtKB-KW"/>
</dbReference>
<accession>A0A074L335</accession>
<sequence>MDNRQPLLLAFYGDDFTGSTDALEFLNKSGIKTILFISPPDEEQLKRYEGLQAIGVAGMTRSMNAVVMEAELMLAFEALKNTGAYHVHYKVCSTFDSSPEIGSIGQAIDIGSKIFGGAYISLLVAAPALGRFCAFGNLFARMGTGSQGPVYRLDRHPSMSKHPITPSEESDLRLHLSLQTDKIVGLVDVLEVEGGEEKIYEAVKRHQESGAEVILFDAMYSHQMSAIGKEIDRAANGKTHFSVGSSGVEMALGNYWKEIGKINGDTNWGKPGKAETLLVVSGSCSPVTFDQNRYALKMGFADIALDTEKLVTEGKDFDHSPYVADIYKVLLSGKPVILHTALGNSDTRISLTKNILSEQGLSKIQIAEKTAKIYGEVIGKIIREIAHNIKIHRLVVAGGDTSSYLARALGIEAVEMIAPVVPGAPLCKAYAPGSPIDGMEVNFKGGQVGSEDYFIRIWEGNC</sequence>
<feature type="domain" description="Four-carbon acid sugar kinase N-terminal" evidence="7">
    <location>
        <begin position="9"/>
        <end position="252"/>
    </location>
</feature>
<dbReference type="InterPro" id="IPR042213">
    <property type="entry name" value="NBD_C_sf"/>
</dbReference>
<evidence type="ECO:0000256" key="5">
    <source>
        <dbReference type="ARBA" id="ARBA00022840"/>
    </source>
</evidence>
<evidence type="ECO:0000313" key="10">
    <source>
        <dbReference type="Proteomes" id="UP000027821"/>
    </source>
</evidence>
<dbReference type="eggNOG" id="COG3395">
    <property type="taxonomic scope" value="Bacteria"/>
</dbReference>
<dbReference type="AlphaFoldDB" id="A0A074L335"/>
<dbReference type="Proteomes" id="UP000027821">
    <property type="component" value="Unassembled WGS sequence"/>
</dbReference>
<keyword evidence="3" id="KW-0547">Nucleotide-binding</keyword>
<keyword evidence="5" id="KW-0067">ATP-binding</keyword>
<dbReference type="EMBL" id="JMIH01000016">
    <property type="protein sequence ID" value="KEO74283.1"/>
    <property type="molecule type" value="Genomic_DNA"/>
</dbReference>
<dbReference type="SUPFAM" id="SSF142764">
    <property type="entry name" value="YgbK-like"/>
    <property type="match status" value="1"/>
</dbReference>
<evidence type="ECO:0000256" key="1">
    <source>
        <dbReference type="ARBA" id="ARBA00005715"/>
    </source>
</evidence>
<dbReference type="Pfam" id="PF07005">
    <property type="entry name" value="SBD_N"/>
    <property type="match status" value="1"/>
</dbReference>
<evidence type="ECO:0000259" key="8">
    <source>
        <dbReference type="Pfam" id="PF17042"/>
    </source>
</evidence>
<dbReference type="Gene3D" id="3.40.980.20">
    <property type="entry name" value="Four-carbon acid sugar kinase, nucleotide binding domain"/>
    <property type="match status" value="1"/>
</dbReference>
<dbReference type="InterPro" id="IPR037051">
    <property type="entry name" value="4-carb_acid_sugar_kinase_N_sf"/>
</dbReference>
<evidence type="ECO:0000256" key="3">
    <source>
        <dbReference type="ARBA" id="ARBA00022741"/>
    </source>
</evidence>
<keyword evidence="2" id="KW-0808">Transferase</keyword>
<reference evidence="9 10" key="1">
    <citation type="submission" date="2014-04" db="EMBL/GenBank/DDBJ databases">
        <title>Characterization and application of a salt tolerant electro-active bacterium.</title>
        <authorList>
            <person name="Yang L."/>
            <person name="Wei S."/>
            <person name="Tay Q.X.M."/>
        </authorList>
    </citation>
    <scope>NUCLEOTIDE SEQUENCE [LARGE SCALE GENOMIC DNA]</scope>
    <source>
        <strain evidence="9 10">LY1</strain>
    </source>
</reference>
<protein>
    <submittedName>
        <fullName evidence="9">Serine kinase</fullName>
    </submittedName>
</protein>
<dbReference type="STRING" id="1048983.EL17_09120"/>
<dbReference type="InterPro" id="IPR010737">
    <property type="entry name" value="4-carb_acid_sugar_kinase_N"/>
</dbReference>
<dbReference type="GO" id="GO:0005524">
    <property type="term" value="F:ATP binding"/>
    <property type="evidence" value="ECO:0007669"/>
    <property type="project" value="UniProtKB-KW"/>
</dbReference>
<organism evidence="9 10">
    <name type="scientific">Anditalea andensis</name>
    <dbReference type="NCBI Taxonomy" id="1048983"/>
    <lineage>
        <taxon>Bacteria</taxon>
        <taxon>Pseudomonadati</taxon>
        <taxon>Bacteroidota</taxon>
        <taxon>Cytophagia</taxon>
        <taxon>Cytophagales</taxon>
        <taxon>Cytophagaceae</taxon>
        <taxon>Anditalea</taxon>
    </lineage>
</organism>
<dbReference type="RefSeq" id="WP_035073289.1">
    <property type="nucleotide sequence ID" value="NZ_JMIH01000016.1"/>
</dbReference>
<dbReference type="Gene3D" id="3.40.50.10840">
    <property type="entry name" value="Putative sugar-binding, N-terminal domain"/>
    <property type="match status" value="1"/>
</dbReference>
<comment type="caution">
    <text evidence="9">The sequence shown here is derived from an EMBL/GenBank/DDBJ whole genome shotgun (WGS) entry which is preliminary data.</text>
</comment>
<keyword evidence="10" id="KW-1185">Reference proteome</keyword>
<keyword evidence="6" id="KW-0119">Carbohydrate metabolism</keyword>
<dbReference type="Pfam" id="PF17042">
    <property type="entry name" value="NBD_C"/>
    <property type="match status" value="1"/>
</dbReference>
<proteinExistence type="inferred from homology"/>
<feature type="domain" description="Four-carbon acid sugar kinase nucleotide binding" evidence="8">
    <location>
        <begin position="278"/>
        <end position="454"/>
    </location>
</feature>
<evidence type="ECO:0000256" key="4">
    <source>
        <dbReference type="ARBA" id="ARBA00022777"/>
    </source>
</evidence>
<evidence type="ECO:0000259" key="7">
    <source>
        <dbReference type="Pfam" id="PF07005"/>
    </source>
</evidence>
<evidence type="ECO:0000313" key="9">
    <source>
        <dbReference type="EMBL" id="KEO74283.1"/>
    </source>
</evidence>
<keyword evidence="4 9" id="KW-0418">Kinase</keyword>
<comment type="similarity">
    <text evidence="1">Belongs to the four-carbon acid sugar kinase family.</text>
</comment>
<gene>
    <name evidence="9" type="ORF">EL17_09120</name>
</gene>
<dbReference type="OrthoDB" id="9778478at2"/>
<evidence type="ECO:0000256" key="2">
    <source>
        <dbReference type="ARBA" id="ARBA00022679"/>
    </source>
</evidence>
<dbReference type="InterPro" id="IPR031475">
    <property type="entry name" value="NBD_C"/>
</dbReference>
<evidence type="ECO:0000256" key="6">
    <source>
        <dbReference type="ARBA" id="ARBA00023277"/>
    </source>
</evidence>